<dbReference type="InterPro" id="IPR000073">
    <property type="entry name" value="AB_hydrolase_1"/>
</dbReference>
<evidence type="ECO:0000259" key="1">
    <source>
        <dbReference type="Pfam" id="PF00561"/>
    </source>
</evidence>
<gene>
    <name evidence="2" type="ORF">E0Y62_08415</name>
</gene>
<protein>
    <submittedName>
        <fullName evidence="2">Alpha/beta fold hydrolase</fullName>
    </submittedName>
</protein>
<comment type="caution">
    <text evidence="2">The sequence shown here is derived from an EMBL/GenBank/DDBJ whole genome shotgun (WGS) entry which is preliminary data.</text>
</comment>
<reference evidence="2 3" key="1">
    <citation type="submission" date="2019-03" db="EMBL/GenBank/DDBJ databases">
        <authorList>
            <person name="Jensen L."/>
            <person name="Storgaard J."/>
            <person name="Sulaj E."/>
            <person name="Schramm A."/>
            <person name="Marshall I.P.G."/>
        </authorList>
    </citation>
    <scope>NUCLEOTIDE SEQUENCE [LARGE SCALE GENOMIC DNA]</scope>
    <source>
        <strain evidence="2 3">2017H2G3</strain>
    </source>
</reference>
<dbReference type="InterPro" id="IPR029058">
    <property type="entry name" value="AB_hydrolase_fold"/>
</dbReference>
<dbReference type="PANTHER" id="PTHR36837:SF2">
    <property type="entry name" value="POLY(3-HYDROXYALKANOATE) POLYMERASE SUBUNIT PHAC"/>
    <property type="match status" value="1"/>
</dbReference>
<dbReference type="Proteomes" id="UP000293846">
    <property type="component" value="Unassembled WGS sequence"/>
</dbReference>
<dbReference type="OrthoDB" id="9767934at2"/>
<dbReference type="EMBL" id="SJTH01000007">
    <property type="protein sequence ID" value="TCJ04812.1"/>
    <property type="molecule type" value="Genomic_DNA"/>
</dbReference>
<evidence type="ECO:0000313" key="3">
    <source>
        <dbReference type="Proteomes" id="UP000293846"/>
    </source>
</evidence>
<dbReference type="Gene3D" id="3.40.50.1820">
    <property type="entry name" value="alpha/beta hydrolase"/>
    <property type="match status" value="1"/>
</dbReference>
<dbReference type="AlphaFoldDB" id="A0A4R1AXZ8"/>
<proteinExistence type="predicted"/>
<dbReference type="InterPro" id="IPR051321">
    <property type="entry name" value="PHA/PHB_synthase"/>
</dbReference>
<keyword evidence="2" id="KW-0378">Hydrolase</keyword>
<dbReference type="STRING" id="1742358.GCA_001439605_03555"/>
<dbReference type="PANTHER" id="PTHR36837">
    <property type="entry name" value="POLY(3-HYDROXYALKANOATE) POLYMERASE SUBUNIT PHAC"/>
    <property type="match status" value="1"/>
</dbReference>
<evidence type="ECO:0000313" key="2">
    <source>
        <dbReference type="EMBL" id="TCJ04812.1"/>
    </source>
</evidence>
<sequence>MSTPKLNRWTGFIQTISAKEPEVGMTPRTAVWKKNKATLWHYPSKNKKYKVPLFLIYSLINQPFILDLGPKYSLIEAFTSSGFEVYLLDFGIPGYEDKDLSMDDYILRYIKKGVQRALLHSNASEISLIGFCMGGTFAAIYTSIADEPIKNLIISVAPIDFSVTPIFSEGVKMLQNEEVNFEPILDAWGMIPPAYVKRGMKLATMPISYSPYLSLLSHADDEERNLKWSRFNYWADSHIPISAAAIKQMIVDLEKENKLITGNLMIGDRPAKLKNITANLLAVGASHDRLISIEQIKPIIDLVSSKDKSFHILEGGHGSLAKDGKAPGYLENWLADRSN</sequence>
<feature type="domain" description="AB hydrolase-1" evidence="1">
    <location>
        <begin position="72"/>
        <end position="163"/>
    </location>
</feature>
<keyword evidence="3" id="KW-1185">Reference proteome</keyword>
<dbReference type="SUPFAM" id="SSF53474">
    <property type="entry name" value="alpha/beta-Hydrolases"/>
    <property type="match status" value="1"/>
</dbReference>
<organism evidence="2 3">
    <name type="scientific">Cytobacillus praedii</name>
    <dbReference type="NCBI Taxonomy" id="1742358"/>
    <lineage>
        <taxon>Bacteria</taxon>
        <taxon>Bacillati</taxon>
        <taxon>Bacillota</taxon>
        <taxon>Bacilli</taxon>
        <taxon>Bacillales</taxon>
        <taxon>Bacillaceae</taxon>
        <taxon>Cytobacillus</taxon>
    </lineage>
</organism>
<dbReference type="RefSeq" id="WP_131236642.1">
    <property type="nucleotide sequence ID" value="NZ_CP183326.1"/>
</dbReference>
<dbReference type="GO" id="GO:0016787">
    <property type="term" value="F:hydrolase activity"/>
    <property type="evidence" value="ECO:0007669"/>
    <property type="project" value="UniProtKB-KW"/>
</dbReference>
<accession>A0A4R1AXZ8</accession>
<dbReference type="Pfam" id="PF00561">
    <property type="entry name" value="Abhydrolase_1"/>
    <property type="match status" value="1"/>
</dbReference>
<name>A0A4R1AXZ8_9BACI</name>